<protein>
    <recommendedName>
        <fullName evidence="7">Protein-L-isoaspartate O-methyltransferase</fullName>
        <ecNumber evidence="7">2.1.1.77</ecNumber>
    </recommendedName>
    <alternativeName>
        <fullName evidence="7">L-isoaspartyl protein carboxyl methyltransferase</fullName>
    </alternativeName>
    <alternativeName>
        <fullName evidence="7">Protein L-isoaspartyl methyltransferase</fullName>
    </alternativeName>
    <alternativeName>
        <fullName evidence="7">Protein-beta-aspartate methyltransferase</fullName>
        <shortName evidence="7">PIMT</shortName>
    </alternativeName>
</protein>
<evidence type="ECO:0000313" key="9">
    <source>
        <dbReference type="EMBL" id="GAK58986.1"/>
    </source>
</evidence>
<keyword evidence="8" id="KW-0732">Signal</keyword>
<dbReference type="eggNOG" id="COG2518">
    <property type="taxonomic scope" value="Bacteria"/>
</dbReference>
<comment type="catalytic activity">
    <reaction evidence="7">
        <text>[protein]-L-isoaspartate + S-adenosyl-L-methionine = [protein]-L-isoaspartate alpha-methyl ester + S-adenosyl-L-homocysteine</text>
        <dbReference type="Rhea" id="RHEA:12705"/>
        <dbReference type="Rhea" id="RHEA-COMP:12143"/>
        <dbReference type="Rhea" id="RHEA-COMP:12144"/>
        <dbReference type="ChEBI" id="CHEBI:57856"/>
        <dbReference type="ChEBI" id="CHEBI:59789"/>
        <dbReference type="ChEBI" id="CHEBI:90596"/>
        <dbReference type="ChEBI" id="CHEBI:90598"/>
        <dbReference type="EC" id="2.1.1.77"/>
    </reaction>
</comment>
<dbReference type="STRING" id="1499967.U27_05961"/>
<feature type="active site" evidence="7">
    <location>
        <position position="100"/>
    </location>
</feature>
<dbReference type="InterPro" id="IPR029063">
    <property type="entry name" value="SAM-dependent_MTases_sf"/>
</dbReference>
<proteinExistence type="inferred from homology"/>
<organism evidence="9">
    <name type="scientific">Vecturithrix granuli</name>
    <dbReference type="NCBI Taxonomy" id="1499967"/>
    <lineage>
        <taxon>Bacteria</taxon>
        <taxon>Candidatus Moduliflexota</taxon>
        <taxon>Candidatus Vecturitrichia</taxon>
        <taxon>Candidatus Vecturitrichales</taxon>
        <taxon>Candidatus Vecturitrichaceae</taxon>
        <taxon>Candidatus Vecturithrix</taxon>
    </lineage>
</organism>
<gene>
    <name evidence="7" type="primary">pcm</name>
    <name evidence="9" type="ORF">U27_05961</name>
</gene>
<dbReference type="PANTHER" id="PTHR11579">
    <property type="entry name" value="PROTEIN-L-ISOASPARTATE O-METHYLTRANSFERASE"/>
    <property type="match status" value="1"/>
</dbReference>
<dbReference type="EC" id="2.1.1.77" evidence="7"/>
<evidence type="ECO:0000256" key="4">
    <source>
        <dbReference type="ARBA" id="ARBA00022603"/>
    </source>
</evidence>
<dbReference type="Proteomes" id="UP000030661">
    <property type="component" value="Unassembled WGS sequence"/>
</dbReference>
<keyword evidence="3 7" id="KW-0963">Cytoplasm</keyword>
<keyword evidence="5 7" id="KW-0808">Transferase</keyword>
<comment type="similarity">
    <text evidence="2 7">Belongs to the methyltransferase superfamily. L-isoaspartyl/D-aspartyl protein methyltransferase family.</text>
</comment>
<evidence type="ECO:0000256" key="3">
    <source>
        <dbReference type="ARBA" id="ARBA00022490"/>
    </source>
</evidence>
<dbReference type="SUPFAM" id="SSF53335">
    <property type="entry name" value="S-adenosyl-L-methionine-dependent methyltransferases"/>
    <property type="match status" value="1"/>
</dbReference>
<dbReference type="FunFam" id="3.40.50.150:FF:000010">
    <property type="entry name" value="Protein-L-isoaspartate O-methyltransferase"/>
    <property type="match status" value="1"/>
</dbReference>
<dbReference type="HAMAP" id="MF_00090">
    <property type="entry name" value="PIMT"/>
    <property type="match status" value="1"/>
</dbReference>
<dbReference type="AlphaFoldDB" id="A0A081C331"/>
<comment type="subcellular location">
    <subcellularLocation>
        <location evidence="1 7">Cytoplasm</location>
    </subcellularLocation>
</comment>
<keyword evidence="6 7" id="KW-0949">S-adenosyl-L-methionine</keyword>
<evidence type="ECO:0000256" key="8">
    <source>
        <dbReference type="SAM" id="SignalP"/>
    </source>
</evidence>
<evidence type="ECO:0000256" key="1">
    <source>
        <dbReference type="ARBA" id="ARBA00004496"/>
    </source>
</evidence>
<dbReference type="Gene3D" id="3.40.50.150">
    <property type="entry name" value="Vaccinia Virus protein VP39"/>
    <property type="match status" value="1"/>
</dbReference>
<dbReference type="InterPro" id="IPR000682">
    <property type="entry name" value="PCMT"/>
</dbReference>
<dbReference type="CDD" id="cd02440">
    <property type="entry name" value="AdoMet_MTases"/>
    <property type="match status" value="1"/>
</dbReference>
<dbReference type="HOGENOM" id="CLU_055432_2_0_0"/>
<dbReference type="Pfam" id="PF01135">
    <property type="entry name" value="PCMT"/>
    <property type="match status" value="1"/>
</dbReference>
<dbReference type="NCBIfam" id="TIGR00080">
    <property type="entry name" value="pimt"/>
    <property type="match status" value="1"/>
</dbReference>
<dbReference type="GO" id="GO:0032259">
    <property type="term" value="P:methylation"/>
    <property type="evidence" value="ECO:0007669"/>
    <property type="project" value="UniProtKB-KW"/>
</dbReference>
<evidence type="ECO:0000256" key="2">
    <source>
        <dbReference type="ARBA" id="ARBA00005369"/>
    </source>
</evidence>
<evidence type="ECO:0000313" key="10">
    <source>
        <dbReference type="Proteomes" id="UP000030661"/>
    </source>
</evidence>
<evidence type="ECO:0000256" key="6">
    <source>
        <dbReference type="ARBA" id="ARBA00022691"/>
    </source>
</evidence>
<dbReference type="GO" id="GO:0005737">
    <property type="term" value="C:cytoplasm"/>
    <property type="evidence" value="ECO:0007669"/>
    <property type="project" value="UniProtKB-SubCell"/>
</dbReference>
<dbReference type="GO" id="GO:0030091">
    <property type="term" value="P:protein repair"/>
    <property type="evidence" value="ECO:0007669"/>
    <property type="project" value="UniProtKB-UniRule"/>
</dbReference>
<sequence length="252" mass="28413">MRYFYYHPTSKKRFTVFLLGLICLFLDVATGVATELKEDTIYTQRRNAMVKQTIEDRGVRDPNVLRAMLTVLRHEFVPEDLKEYAYEDRPLPIGLGQTISQPYIVAYMTELLEAGSEAKVLEIGTGSGYQAAILAEIVKEVYTIEIFEELGKQAQNCFERLGYNTIKSKIGDGYYGWEEFAPFDGIIVTCAADHIPPPLIQQLKPGGRIVIPVGGVYQVQMLMLVMKDAQGNVTVKNMLPVRFVPLLGDHQQ</sequence>
<comment type="function">
    <text evidence="7">Catalyzes the methyl esterification of L-isoaspartyl residues in peptides and proteins that result from spontaneous decomposition of normal L-aspartyl and L-asparaginyl residues. It plays a role in the repair and/or degradation of damaged proteins.</text>
</comment>
<evidence type="ECO:0000256" key="7">
    <source>
        <dbReference type="HAMAP-Rule" id="MF_00090"/>
    </source>
</evidence>
<dbReference type="GO" id="GO:0004719">
    <property type="term" value="F:protein-L-isoaspartate (D-aspartate) O-methyltransferase activity"/>
    <property type="evidence" value="ECO:0007669"/>
    <property type="project" value="UniProtKB-UniRule"/>
</dbReference>
<keyword evidence="4 7" id="KW-0489">Methyltransferase</keyword>
<dbReference type="NCBIfam" id="NF001453">
    <property type="entry name" value="PRK00312.1"/>
    <property type="match status" value="1"/>
</dbReference>
<feature type="signal peptide" evidence="8">
    <location>
        <begin position="1"/>
        <end position="33"/>
    </location>
</feature>
<dbReference type="PANTHER" id="PTHR11579:SF0">
    <property type="entry name" value="PROTEIN-L-ISOASPARTATE(D-ASPARTATE) O-METHYLTRANSFERASE"/>
    <property type="match status" value="1"/>
</dbReference>
<dbReference type="EMBL" id="DF820469">
    <property type="protein sequence ID" value="GAK58986.1"/>
    <property type="molecule type" value="Genomic_DNA"/>
</dbReference>
<reference evidence="9" key="1">
    <citation type="journal article" date="2015" name="PeerJ">
        <title>First genomic representation of candidate bacterial phylum KSB3 points to enhanced environmental sensing as a trigger of wastewater bulking.</title>
        <authorList>
            <person name="Sekiguchi Y."/>
            <person name="Ohashi A."/>
            <person name="Parks D.H."/>
            <person name="Yamauchi T."/>
            <person name="Tyson G.W."/>
            <person name="Hugenholtz P."/>
        </authorList>
    </citation>
    <scope>NUCLEOTIDE SEQUENCE [LARGE SCALE GENOMIC DNA]</scope>
</reference>
<keyword evidence="10" id="KW-1185">Reference proteome</keyword>
<dbReference type="PROSITE" id="PS01279">
    <property type="entry name" value="PCMT"/>
    <property type="match status" value="1"/>
</dbReference>
<evidence type="ECO:0000256" key="5">
    <source>
        <dbReference type="ARBA" id="ARBA00022679"/>
    </source>
</evidence>
<name>A0A081C331_VECG1</name>
<feature type="chain" id="PRO_5001755560" description="Protein-L-isoaspartate O-methyltransferase" evidence="8">
    <location>
        <begin position="34"/>
        <end position="252"/>
    </location>
</feature>
<accession>A0A081C331</accession>